<sequence length="133" mass="15190">MKLIPFRAYEKCHFKNYTDEATEEHYGIEFWLPNGGGNCDGGLLICYPTLLQLGNHSDTVTNFKAKRAFTIDDKKDDIAKECGEKMAKDGHENGKIRWHGIKLRTVRMRTDNGTVSHFFIRLEATIASQPLEI</sequence>
<name>A0ABD2JVJ2_9BILA</name>
<reference evidence="1 2" key="1">
    <citation type="submission" date="2024-10" db="EMBL/GenBank/DDBJ databases">
        <authorList>
            <person name="Kim D."/>
        </authorList>
    </citation>
    <scope>NUCLEOTIDE SEQUENCE [LARGE SCALE GENOMIC DNA]</scope>
    <source>
        <strain evidence="1">BH-2024</strain>
    </source>
</reference>
<dbReference type="AlphaFoldDB" id="A0ABD2JVJ2"/>
<gene>
    <name evidence="1" type="ORF">niasHT_023933</name>
</gene>
<protein>
    <submittedName>
        <fullName evidence="1">Uncharacterized protein</fullName>
    </submittedName>
</protein>
<comment type="caution">
    <text evidence="1">The sequence shown here is derived from an EMBL/GenBank/DDBJ whole genome shotgun (WGS) entry which is preliminary data.</text>
</comment>
<organism evidence="1 2">
    <name type="scientific">Heterodera trifolii</name>
    <dbReference type="NCBI Taxonomy" id="157864"/>
    <lineage>
        <taxon>Eukaryota</taxon>
        <taxon>Metazoa</taxon>
        <taxon>Ecdysozoa</taxon>
        <taxon>Nematoda</taxon>
        <taxon>Chromadorea</taxon>
        <taxon>Rhabditida</taxon>
        <taxon>Tylenchina</taxon>
        <taxon>Tylenchomorpha</taxon>
        <taxon>Tylenchoidea</taxon>
        <taxon>Heteroderidae</taxon>
        <taxon>Heteroderinae</taxon>
        <taxon>Heterodera</taxon>
    </lineage>
</organism>
<evidence type="ECO:0000313" key="1">
    <source>
        <dbReference type="EMBL" id="KAL3094619.1"/>
    </source>
</evidence>
<accession>A0ABD2JVJ2</accession>
<proteinExistence type="predicted"/>
<keyword evidence="2" id="KW-1185">Reference proteome</keyword>
<dbReference type="Proteomes" id="UP001620626">
    <property type="component" value="Unassembled WGS sequence"/>
</dbReference>
<evidence type="ECO:0000313" key="2">
    <source>
        <dbReference type="Proteomes" id="UP001620626"/>
    </source>
</evidence>
<dbReference type="EMBL" id="JBICBT010000893">
    <property type="protein sequence ID" value="KAL3094619.1"/>
    <property type="molecule type" value="Genomic_DNA"/>
</dbReference>